<dbReference type="InterPro" id="IPR011049">
    <property type="entry name" value="Serralysin-like_metalloprot_C"/>
</dbReference>
<gene>
    <name evidence="4" type="ORF">HX882_20975</name>
</gene>
<dbReference type="InterPro" id="IPR010566">
    <property type="entry name" value="Haemolys_ca-bd"/>
</dbReference>
<feature type="non-terminal residue" evidence="4">
    <location>
        <position position="1"/>
    </location>
</feature>
<proteinExistence type="predicted"/>
<feature type="compositionally biased region" description="Low complexity" evidence="2">
    <location>
        <begin position="1"/>
        <end position="25"/>
    </location>
</feature>
<dbReference type="SUPFAM" id="SSF51120">
    <property type="entry name" value="beta-Roll"/>
    <property type="match status" value="2"/>
</dbReference>
<dbReference type="InterPro" id="IPR018511">
    <property type="entry name" value="Hemolysin-typ_Ca-bd_CS"/>
</dbReference>
<dbReference type="EMBL" id="JACAQB010000009">
    <property type="protein sequence ID" value="NWB98375.1"/>
    <property type="molecule type" value="Genomic_DNA"/>
</dbReference>
<dbReference type="GO" id="GO:0005509">
    <property type="term" value="F:calcium ion binding"/>
    <property type="evidence" value="ECO:0007669"/>
    <property type="project" value="InterPro"/>
</dbReference>
<sequence length="340" mass="35689">AGNDSLDGGVGNDVLDGGTGNDTLNGGTGNNTYLFGRGDGQDQVRYTYDTTVGKFNTLQFKAGVAPSDVMLKQVYDPNFGSNAGLELSIAGTTDKITISGFFYQSNSANPYNPVQQVQFADGSVWNLSNVVNIALASDGSLISTDADDGKGNRITRYYTLGVVTGDHWTASDGSYGSDTFNADGHSQVQVFDAHGTHTLDRPNALATLTTGNDGDTYAIARGAGADQINDQVVAGSTDRLQYAADIQSDQLWFQRNGNDLVVDIIGTSDTQTIANWYVAPTNQVGQFQAGDGKVLLANQVDNLVSAMAAFVPPSAGQTSMSTLSANEQGTLAPVLAANWH</sequence>
<dbReference type="Pfam" id="PF06594">
    <property type="entry name" value="HCBP_related"/>
    <property type="match status" value="2"/>
</dbReference>
<dbReference type="Gene3D" id="3.90.930.1">
    <property type="match status" value="1"/>
</dbReference>
<dbReference type="AlphaFoldDB" id="A0A7Y7XEI8"/>
<dbReference type="InterPro" id="IPR001343">
    <property type="entry name" value="Hemolysn_Ca-bd"/>
</dbReference>
<evidence type="ECO:0000259" key="3">
    <source>
        <dbReference type="Pfam" id="PF06594"/>
    </source>
</evidence>
<evidence type="ECO:0000256" key="1">
    <source>
        <dbReference type="ARBA" id="ARBA00022837"/>
    </source>
</evidence>
<keyword evidence="1" id="KW-0106">Calcium</keyword>
<dbReference type="Proteomes" id="UP000539985">
    <property type="component" value="Unassembled WGS sequence"/>
</dbReference>
<dbReference type="Gene3D" id="2.150.10.10">
    <property type="entry name" value="Serralysin-like metalloprotease, C-terminal"/>
    <property type="match status" value="1"/>
</dbReference>
<dbReference type="PRINTS" id="PR00313">
    <property type="entry name" value="CABNDNGRPT"/>
</dbReference>
<feature type="region of interest" description="Disordered" evidence="2">
    <location>
        <begin position="1"/>
        <end position="27"/>
    </location>
</feature>
<dbReference type="PROSITE" id="PS00330">
    <property type="entry name" value="HEMOLYSIN_CALCIUM"/>
    <property type="match status" value="1"/>
</dbReference>
<organism evidence="4 5">
    <name type="scientific">Pseudomonas gingeri</name>
    <dbReference type="NCBI Taxonomy" id="117681"/>
    <lineage>
        <taxon>Bacteria</taxon>
        <taxon>Pseudomonadati</taxon>
        <taxon>Pseudomonadota</taxon>
        <taxon>Gammaproteobacteria</taxon>
        <taxon>Pseudomonadales</taxon>
        <taxon>Pseudomonadaceae</taxon>
        <taxon>Pseudomonas</taxon>
    </lineage>
</organism>
<accession>A0A7Y7XEI8</accession>
<name>A0A7Y7XEI8_9PSED</name>
<comment type="caution">
    <text evidence="4">The sequence shown here is derived from an EMBL/GenBank/DDBJ whole genome shotgun (WGS) entry which is preliminary data.</text>
</comment>
<evidence type="ECO:0000313" key="4">
    <source>
        <dbReference type="EMBL" id="NWB98375.1"/>
    </source>
</evidence>
<reference evidence="4 5" key="1">
    <citation type="submission" date="2020-04" db="EMBL/GenBank/DDBJ databases">
        <title>Molecular characterization of pseudomonads from Agaricus bisporus reveal novel blotch 2 pathogens in Western Europe.</title>
        <authorList>
            <person name="Taparia T."/>
            <person name="Krijger M."/>
            <person name="Haynes E."/>
            <person name="Elpinstone J.G."/>
            <person name="Noble R."/>
            <person name="Van Der Wolf J."/>
        </authorList>
    </citation>
    <scope>NUCLEOTIDE SEQUENCE [LARGE SCALE GENOMIC DNA]</scope>
    <source>
        <strain evidence="4 5">H7001</strain>
    </source>
</reference>
<feature type="domain" description="Haemolysin-type calcium binding-related" evidence="3">
    <location>
        <begin position="85"/>
        <end position="127"/>
    </location>
</feature>
<feature type="domain" description="Haemolysin-type calcium binding-related" evidence="3">
    <location>
        <begin position="259"/>
        <end position="297"/>
    </location>
</feature>
<evidence type="ECO:0000256" key="2">
    <source>
        <dbReference type="SAM" id="MobiDB-lite"/>
    </source>
</evidence>
<dbReference type="RefSeq" id="WP_305729479.1">
    <property type="nucleotide sequence ID" value="NZ_JACAQB010000009.1"/>
</dbReference>
<protein>
    <submittedName>
        <fullName evidence="4">RTX toxin</fullName>
    </submittedName>
</protein>
<dbReference type="Pfam" id="PF00353">
    <property type="entry name" value="HemolysinCabind"/>
    <property type="match status" value="1"/>
</dbReference>
<evidence type="ECO:0000313" key="5">
    <source>
        <dbReference type="Proteomes" id="UP000539985"/>
    </source>
</evidence>